<sequence>MSCYNYSFFFYFVAKASEDVKVSLKRKESDDSLVVEDTSKKQKKSTFFRSRINADKELWEKVSILKQDCRTAGVIPRLEPNFRKADTLSAYLCSPLTDHLSTGLMDLGWGCGYRNCQMLMTFLERKKQDGEPLLKNVLDISGIQLLIEKAWQEGFDTLGAAQLDHHVFKTRKWIGTTEVYTLLAYLGIRSTIIDFHQPGPQHLHHELMDWIQSYFMDSTTHKKSTKTVCITNRPPLYLQHQGHSRTVVGIELLKSGKRNLIMFDPGRRILRNYRSSPNVEEPVESEEHINDEDSEADDDDEEEIDILNHDDKKDNSISKRFLARLKHAPLPSSLLRPFRVDDKSIGKHKQYQVLVLGQVDYQNGKMAWDSNKGYLLNEDERERMKNVTSLAVM</sequence>
<protein>
    <recommendedName>
        <fullName evidence="3">UFSP1/2/DUB catalytic domain-containing protein</fullName>
    </recommendedName>
</protein>
<dbReference type="Proteomes" id="UP000650833">
    <property type="component" value="Unassembled WGS sequence"/>
</dbReference>
<evidence type="ECO:0000256" key="1">
    <source>
        <dbReference type="ARBA" id="ARBA00022801"/>
    </source>
</evidence>
<evidence type="ECO:0000313" key="4">
    <source>
        <dbReference type="EMBL" id="KAG2191137.1"/>
    </source>
</evidence>
<dbReference type="Pfam" id="PF07910">
    <property type="entry name" value="Peptidase_C78"/>
    <property type="match status" value="1"/>
</dbReference>
<feature type="region of interest" description="Disordered" evidence="2">
    <location>
        <begin position="273"/>
        <end position="301"/>
    </location>
</feature>
<evidence type="ECO:0000259" key="3">
    <source>
        <dbReference type="Pfam" id="PF07910"/>
    </source>
</evidence>
<dbReference type="PANTHER" id="PTHR48153:SF4">
    <property type="entry name" value="UBIQUITIN CARBOXYL-TERMINAL HYDROLASE MUG105"/>
    <property type="match status" value="1"/>
</dbReference>
<organism evidence="4 5">
    <name type="scientific">Mucor plumbeus</name>
    <dbReference type="NCBI Taxonomy" id="97098"/>
    <lineage>
        <taxon>Eukaryota</taxon>
        <taxon>Fungi</taxon>
        <taxon>Fungi incertae sedis</taxon>
        <taxon>Mucoromycota</taxon>
        <taxon>Mucoromycotina</taxon>
        <taxon>Mucoromycetes</taxon>
        <taxon>Mucorales</taxon>
        <taxon>Mucorineae</taxon>
        <taxon>Mucoraceae</taxon>
        <taxon>Mucor</taxon>
    </lineage>
</organism>
<dbReference type="Gene3D" id="3.90.70.130">
    <property type="match status" value="1"/>
</dbReference>
<evidence type="ECO:0000313" key="5">
    <source>
        <dbReference type="Proteomes" id="UP000650833"/>
    </source>
</evidence>
<comment type="caution">
    <text evidence="4">The sequence shown here is derived from an EMBL/GenBank/DDBJ whole genome shotgun (WGS) entry which is preliminary data.</text>
</comment>
<dbReference type="OrthoDB" id="288987at2759"/>
<evidence type="ECO:0000256" key="2">
    <source>
        <dbReference type="SAM" id="MobiDB-lite"/>
    </source>
</evidence>
<feature type="compositionally biased region" description="Acidic residues" evidence="2">
    <location>
        <begin position="281"/>
        <end position="301"/>
    </location>
</feature>
<gene>
    <name evidence="4" type="ORF">INT46_011748</name>
</gene>
<accession>A0A8H7UR88</accession>
<dbReference type="GO" id="GO:0019783">
    <property type="term" value="F:ubiquitin-like protein peptidase activity"/>
    <property type="evidence" value="ECO:0007669"/>
    <property type="project" value="UniProtKB-ARBA"/>
</dbReference>
<reference evidence="4" key="1">
    <citation type="submission" date="2020-12" db="EMBL/GenBank/DDBJ databases">
        <title>Metabolic potential, ecology and presence of endohyphal bacteria is reflected in genomic diversity of Mucoromycotina.</title>
        <authorList>
            <person name="Muszewska A."/>
            <person name="Okrasinska A."/>
            <person name="Steczkiewicz K."/>
            <person name="Drgas O."/>
            <person name="Orlowska M."/>
            <person name="Perlinska-Lenart U."/>
            <person name="Aleksandrzak-Piekarczyk T."/>
            <person name="Szatraj K."/>
            <person name="Zielenkiewicz U."/>
            <person name="Pilsyk S."/>
            <person name="Malc E."/>
            <person name="Mieczkowski P."/>
            <person name="Kruszewska J.S."/>
            <person name="Biernat P."/>
            <person name="Pawlowska J."/>
        </authorList>
    </citation>
    <scope>NUCLEOTIDE SEQUENCE</scope>
    <source>
        <strain evidence="4">CBS 226.32</strain>
    </source>
</reference>
<proteinExistence type="predicted"/>
<name>A0A8H7UR88_9FUNG</name>
<dbReference type="EMBL" id="JAEPRC010000859">
    <property type="protein sequence ID" value="KAG2191137.1"/>
    <property type="molecule type" value="Genomic_DNA"/>
</dbReference>
<dbReference type="AlphaFoldDB" id="A0A8H7UR88"/>
<keyword evidence="5" id="KW-1185">Reference proteome</keyword>
<keyword evidence="1" id="KW-0378">Hydrolase</keyword>
<dbReference type="PANTHER" id="PTHR48153">
    <property type="entry name" value="UFM1-SPECIFIC PROTEASE 2"/>
    <property type="match status" value="1"/>
</dbReference>
<dbReference type="InterPro" id="IPR012462">
    <property type="entry name" value="UFSP1/2_DUB_cat"/>
</dbReference>
<feature type="domain" description="UFSP1/2/DUB catalytic" evidence="3">
    <location>
        <begin position="89"/>
        <end position="267"/>
    </location>
</feature>